<dbReference type="InParanoid" id="A2FU47"/>
<name>A2FU47_TRIV3</name>
<reference evidence="7" key="2">
    <citation type="journal article" date="2007" name="Science">
        <title>Draft genome sequence of the sexually transmitted pathogen Trichomonas vaginalis.</title>
        <authorList>
            <person name="Carlton J.M."/>
            <person name="Hirt R.P."/>
            <person name="Silva J.C."/>
            <person name="Delcher A.L."/>
            <person name="Schatz M."/>
            <person name="Zhao Q."/>
            <person name="Wortman J.R."/>
            <person name="Bidwell S.L."/>
            <person name="Alsmark U.C.M."/>
            <person name="Besteiro S."/>
            <person name="Sicheritz-Ponten T."/>
            <person name="Noel C.J."/>
            <person name="Dacks J.B."/>
            <person name="Foster P.G."/>
            <person name="Simillion C."/>
            <person name="Van de Peer Y."/>
            <person name="Miranda-Saavedra D."/>
            <person name="Barton G.J."/>
            <person name="Westrop G.D."/>
            <person name="Mueller S."/>
            <person name="Dessi D."/>
            <person name="Fiori P.L."/>
            <person name="Ren Q."/>
            <person name="Paulsen I."/>
            <person name="Zhang H."/>
            <person name="Bastida-Corcuera F.D."/>
            <person name="Simoes-Barbosa A."/>
            <person name="Brown M.T."/>
            <person name="Hayes R.D."/>
            <person name="Mukherjee M."/>
            <person name="Okumura C.Y."/>
            <person name="Schneider R."/>
            <person name="Smith A.J."/>
            <person name="Vanacova S."/>
            <person name="Villalvazo M."/>
            <person name="Haas B.J."/>
            <person name="Pertea M."/>
            <person name="Feldblyum T.V."/>
            <person name="Utterback T.R."/>
            <person name="Shu C.L."/>
            <person name="Osoegawa K."/>
            <person name="de Jong P.J."/>
            <person name="Hrdy I."/>
            <person name="Horvathova L."/>
            <person name="Zubacova Z."/>
            <person name="Dolezal P."/>
            <person name="Malik S.B."/>
            <person name="Logsdon J.M. Jr."/>
            <person name="Henze K."/>
            <person name="Gupta A."/>
            <person name="Wang C.C."/>
            <person name="Dunne R.L."/>
            <person name="Upcroft J.A."/>
            <person name="Upcroft P."/>
            <person name="White O."/>
            <person name="Salzberg S.L."/>
            <person name="Tang P."/>
            <person name="Chiu C.-H."/>
            <person name="Lee Y.-S."/>
            <person name="Embley T.M."/>
            <person name="Coombs G.H."/>
            <person name="Mottram J.C."/>
            <person name="Tachezy J."/>
            <person name="Fraser-Liggett C.M."/>
            <person name="Johnson P.J."/>
        </authorList>
    </citation>
    <scope>NUCLEOTIDE SEQUENCE [LARGE SCALE GENOMIC DNA]</scope>
    <source>
        <strain evidence="7">G3</strain>
    </source>
</reference>
<dbReference type="SMR" id="A2FU47"/>
<evidence type="ECO:0000256" key="5">
    <source>
        <dbReference type="SAM" id="Phobius"/>
    </source>
</evidence>
<feature type="transmembrane region" description="Helical" evidence="5">
    <location>
        <begin position="247"/>
        <end position="271"/>
    </location>
</feature>
<evidence type="ECO:0000313" key="7">
    <source>
        <dbReference type="EMBL" id="EAX91569.1"/>
    </source>
</evidence>
<feature type="transmembrane region" description="Helical" evidence="5">
    <location>
        <begin position="376"/>
        <end position="397"/>
    </location>
</feature>
<dbReference type="VEuPathDB" id="TrichDB:TVAG_364960"/>
<comment type="subcellular location">
    <subcellularLocation>
        <location evidence="1">Membrane</location>
        <topology evidence="1">Multi-pass membrane protein</topology>
    </subcellularLocation>
</comment>
<feature type="transmembrane region" description="Helical" evidence="5">
    <location>
        <begin position="283"/>
        <end position="307"/>
    </location>
</feature>
<evidence type="ECO:0000259" key="6">
    <source>
        <dbReference type="Pfam" id="PF12698"/>
    </source>
</evidence>
<keyword evidence="4 5" id="KW-0472">Membrane</keyword>
<dbReference type="InterPro" id="IPR013525">
    <property type="entry name" value="ABC2_TM"/>
</dbReference>
<dbReference type="EMBL" id="DS114026">
    <property type="protein sequence ID" value="EAX91569.1"/>
    <property type="molecule type" value="Genomic_DNA"/>
</dbReference>
<organism evidence="7 8">
    <name type="scientific">Trichomonas vaginalis (strain ATCC PRA-98 / G3)</name>
    <dbReference type="NCBI Taxonomy" id="412133"/>
    <lineage>
        <taxon>Eukaryota</taxon>
        <taxon>Metamonada</taxon>
        <taxon>Parabasalia</taxon>
        <taxon>Trichomonadida</taxon>
        <taxon>Trichomonadidae</taxon>
        <taxon>Trichomonas</taxon>
    </lineage>
</organism>
<evidence type="ECO:0000256" key="2">
    <source>
        <dbReference type="ARBA" id="ARBA00022692"/>
    </source>
</evidence>
<feature type="transmembrane region" description="Helical" evidence="5">
    <location>
        <begin position="27"/>
        <end position="46"/>
    </location>
</feature>
<feature type="transmembrane region" description="Helical" evidence="5">
    <location>
        <begin position="346"/>
        <end position="364"/>
    </location>
</feature>
<keyword evidence="8" id="KW-1185">Reference proteome</keyword>
<evidence type="ECO:0000256" key="1">
    <source>
        <dbReference type="ARBA" id="ARBA00004141"/>
    </source>
</evidence>
<keyword evidence="3 5" id="KW-1133">Transmembrane helix</keyword>
<dbReference type="GO" id="GO:0140359">
    <property type="term" value="F:ABC-type transporter activity"/>
    <property type="evidence" value="ECO:0007669"/>
    <property type="project" value="InterPro"/>
</dbReference>
<sequence length="453" mass="52488">MFTNFFRHVYAVIYRRAIIHRRSKLQLARSIFMTILSSFAALFVQYRAAQHDRVQVNPFSYSGTAHKNHVFAVITLPMNRDKYFVSALVNDTQQLIKNESGHSIPPIYFNTSEEFDSWVYSTTNSSFKNNIAPGKLILFAYEIMFNGKDVHITFYHNHSMLSSARDLYNIQRLVHKRLTDRSDANLKISHVPLIRHISSSVTASSIPAFITFGVINICILFISQAIEDSCSERRPYMLLCGLSKIEYWIGCFIGDYVVWVFVTTCFWYIYIFAKTPMFIENKFLTWSILQLSGPGILFLVYCVSFLFSNPDTGSNYVYFILMLPFIIFSMASDISPNRMFNQLLEYVQYAYPISNLFMMLSLIGMNQWKEKLKLTIALAAGIFLALLILIEFTIIYAEKNATKINFSLYIDEFLKRREYHVSVGAKEHENDVKSGRNSYLLKITDCCRIFFTA</sequence>
<protein>
    <recommendedName>
        <fullName evidence="6">ABC-2 type transporter transmembrane domain-containing protein</fullName>
    </recommendedName>
</protein>
<feature type="transmembrane region" description="Helical" evidence="5">
    <location>
        <begin position="316"/>
        <end position="334"/>
    </location>
</feature>
<dbReference type="Pfam" id="PF12698">
    <property type="entry name" value="ABC2_membrane_3"/>
    <property type="match status" value="1"/>
</dbReference>
<evidence type="ECO:0000256" key="3">
    <source>
        <dbReference type="ARBA" id="ARBA00022989"/>
    </source>
</evidence>
<evidence type="ECO:0000313" key="8">
    <source>
        <dbReference type="Proteomes" id="UP000001542"/>
    </source>
</evidence>
<reference evidence="7" key="1">
    <citation type="submission" date="2006-10" db="EMBL/GenBank/DDBJ databases">
        <authorList>
            <person name="Amadeo P."/>
            <person name="Zhao Q."/>
            <person name="Wortman J."/>
            <person name="Fraser-Liggett C."/>
            <person name="Carlton J."/>
        </authorList>
    </citation>
    <scope>NUCLEOTIDE SEQUENCE</scope>
    <source>
        <strain evidence="7">G3</strain>
    </source>
</reference>
<proteinExistence type="predicted"/>
<gene>
    <name evidence="7" type="ORF">TVAG_364960</name>
</gene>
<accession>A2FU47</accession>
<dbReference type="AlphaFoldDB" id="A2FU47"/>
<feature type="domain" description="ABC-2 type transporter transmembrane" evidence="6">
    <location>
        <begin position="93"/>
        <end position="390"/>
    </location>
</feature>
<evidence type="ECO:0000256" key="4">
    <source>
        <dbReference type="ARBA" id="ARBA00023136"/>
    </source>
</evidence>
<dbReference type="GO" id="GO:0016020">
    <property type="term" value="C:membrane"/>
    <property type="evidence" value="ECO:0007669"/>
    <property type="project" value="UniProtKB-SubCell"/>
</dbReference>
<feature type="transmembrane region" description="Helical" evidence="5">
    <location>
        <begin position="206"/>
        <end position="226"/>
    </location>
</feature>
<dbReference type="Proteomes" id="UP000001542">
    <property type="component" value="Unassembled WGS sequence"/>
</dbReference>
<dbReference type="VEuPathDB" id="TrichDB:TVAGG3_0049870"/>
<keyword evidence="2 5" id="KW-0812">Transmembrane</keyword>